<evidence type="ECO:0000313" key="2">
    <source>
        <dbReference type="EMBL" id="KAF4102096.1"/>
    </source>
</evidence>
<dbReference type="Proteomes" id="UP000579812">
    <property type="component" value="Unassembled WGS sequence"/>
</dbReference>
<feature type="transmembrane region" description="Helical" evidence="1">
    <location>
        <begin position="91"/>
        <end position="110"/>
    </location>
</feature>
<comment type="caution">
    <text evidence="2">The sequence shown here is derived from an EMBL/GenBank/DDBJ whole genome shotgun (WGS) entry which is preliminary data.</text>
</comment>
<accession>A0A7J6C4H1</accession>
<evidence type="ECO:0000313" key="3">
    <source>
        <dbReference type="Proteomes" id="UP000579812"/>
    </source>
</evidence>
<keyword evidence="1" id="KW-1133">Transmembrane helix</keyword>
<keyword evidence="1" id="KW-0472">Membrane</keyword>
<dbReference type="AlphaFoldDB" id="A0A7J6C4H1"/>
<evidence type="ECO:0000256" key="1">
    <source>
        <dbReference type="SAM" id="Phobius"/>
    </source>
</evidence>
<protein>
    <submittedName>
        <fullName evidence="2">Uncharacterized protein</fullName>
    </submittedName>
</protein>
<dbReference type="EMBL" id="JAAMOB010000017">
    <property type="protein sequence ID" value="KAF4102096.1"/>
    <property type="molecule type" value="Genomic_DNA"/>
</dbReference>
<name>A0A7J6C4H1_9TELE</name>
<gene>
    <name evidence="2" type="ORF">G5714_016896</name>
</gene>
<feature type="transmembrane region" description="Helical" evidence="1">
    <location>
        <begin position="314"/>
        <end position="335"/>
    </location>
</feature>
<organism evidence="2 3">
    <name type="scientific">Onychostoma macrolepis</name>
    <dbReference type="NCBI Taxonomy" id="369639"/>
    <lineage>
        <taxon>Eukaryota</taxon>
        <taxon>Metazoa</taxon>
        <taxon>Chordata</taxon>
        <taxon>Craniata</taxon>
        <taxon>Vertebrata</taxon>
        <taxon>Euteleostomi</taxon>
        <taxon>Actinopterygii</taxon>
        <taxon>Neopterygii</taxon>
        <taxon>Teleostei</taxon>
        <taxon>Ostariophysi</taxon>
        <taxon>Cypriniformes</taxon>
        <taxon>Cyprinidae</taxon>
        <taxon>Acrossocheilinae</taxon>
        <taxon>Onychostoma</taxon>
    </lineage>
</organism>
<sequence>MATFFVLMAEMKITLGKNNGSFTSVLQTLMPNIGGCQEVKINNNIPLHRSWGGWTASMDPWQNLVSRCSAWWQMHTPHALRACVYEVCKPLVPLLLCIAALVAVIVYALADNLHSFVSRIFIPQYHYPYVVPLAFIQVFLNLLALLALHGVGLIHLKPFSLRLGERLFVPAVCGSVQCILSIWAEACSHSGLYPLIARFLPMVSLSLGHLFALSMPGSIHVSSLLTVLTVASVTVTGCKGLQAIEPLEYIYSPINLVLHSLSLVWLAKVSQTERGHASTFDLYYTLTVTRTLLLGFLCVLHPDGPKALMHGNWHSLLFLGYMLGMLLLGAVQLLFVDVTALYFSALPAAMLHATRGLVLPLFSLL</sequence>
<keyword evidence="1" id="KW-0812">Transmembrane</keyword>
<feature type="transmembrane region" description="Helical" evidence="1">
    <location>
        <begin position="130"/>
        <end position="155"/>
    </location>
</feature>
<proteinExistence type="predicted"/>
<reference evidence="2 3" key="1">
    <citation type="submission" date="2020-04" db="EMBL/GenBank/DDBJ databases">
        <title>Chromosome-level genome assembly of a cyprinid fish Onychostoma macrolepis by integration of Nanopore Sequencing, Bionano and Hi-C technology.</title>
        <authorList>
            <person name="Wang D."/>
        </authorList>
    </citation>
    <scope>NUCLEOTIDE SEQUENCE [LARGE SCALE GENOMIC DNA]</scope>
    <source>
        <strain evidence="2">SWU-2019</strain>
        <tissue evidence="2">Muscle</tissue>
    </source>
</reference>
<dbReference type="OrthoDB" id="9943635at2759"/>
<keyword evidence="3" id="KW-1185">Reference proteome</keyword>